<evidence type="ECO:0000313" key="2">
    <source>
        <dbReference type="Proteomes" id="UP000823614"/>
    </source>
</evidence>
<comment type="caution">
    <text evidence="1">The sequence shown here is derived from an EMBL/GenBank/DDBJ whole genome shotgun (WGS) entry which is preliminary data.</text>
</comment>
<accession>A0A9D9E6B4</accession>
<name>A0A9D9E6B4_9LACO</name>
<reference evidence="1" key="1">
    <citation type="submission" date="2020-10" db="EMBL/GenBank/DDBJ databases">
        <authorList>
            <person name="Gilroy R."/>
        </authorList>
    </citation>
    <scope>NUCLEOTIDE SEQUENCE</scope>
    <source>
        <strain evidence="1">C6-149</strain>
    </source>
</reference>
<sequence>MKTYNKTFLKSSFTFNVDKEKHTIQGVKIPDDLFFAIYFSVRVNVMEGWQPTVHDIEKLVAQVQQPDSALDEEINSLWSKFEK</sequence>
<evidence type="ECO:0000313" key="1">
    <source>
        <dbReference type="EMBL" id="MBO8441008.1"/>
    </source>
</evidence>
<organism evidence="1 2">
    <name type="scientific">Candidatus Gallilactobacillus intestinavium</name>
    <dbReference type="NCBI Taxonomy" id="2840838"/>
    <lineage>
        <taxon>Bacteria</taxon>
        <taxon>Bacillati</taxon>
        <taxon>Bacillota</taxon>
        <taxon>Bacilli</taxon>
        <taxon>Lactobacillales</taxon>
        <taxon>Lactobacillaceae</taxon>
        <taxon>Lactobacillaceae incertae sedis</taxon>
        <taxon>Candidatus Gallilactobacillus</taxon>
    </lineage>
</organism>
<reference evidence="1" key="2">
    <citation type="journal article" date="2021" name="PeerJ">
        <title>Extensive microbial diversity within the chicken gut microbiome revealed by metagenomics and culture.</title>
        <authorList>
            <person name="Gilroy R."/>
            <person name="Ravi A."/>
            <person name="Getino M."/>
            <person name="Pursley I."/>
            <person name="Horton D.L."/>
            <person name="Alikhan N.F."/>
            <person name="Baker D."/>
            <person name="Gharbi K."/>
            <person name="Hall N."/>
            <person name="Watson M."/>
            <person name="Adriaenssens E.M."/>
            <person name="Foster-Nyarko E."/>
            <person name="Jarju S."/>
            <person name="Secka A."/>
            <person name="Antonio M."/>
            <person name="Oren A."/>
            <person name="Chaudhuri R.R."/>
            <person name="La Ragione R."/>
            <person name="Hildebrand F."/>
            <person name="Pallen M.J."/>
        </authorList>
    </citation>
    <scope>NUCLEOTIDE SEQUENCE</scope>
    <source>
        <strain evidence="1">C6-149</strain>
    </source>
</reference>
<proteinExistence type="predicted"/>
<protein>
    <submittedName>
        <fullName evidence="1">Uncharacterized protein</fullName>
    </submittedName>
</protein>
<dbReference type="EMBL" id="JADIMP010000018">
    <property type="protein sequence ID" value="MBO8441008.1"/>
    <property type="molecule type" value="Genomic_DNA"/>
</dbReference>
<dbReference type="AlphaFoldDB" id="A0A9D9E6B4"/>
<dbReference type="Proteomes" id="UP000823614">
    <property type="component" value="Unassembled WGS sequence"/>
</dbReference>
<gene>
    <name evidence="1" type="ORF">IAA89_00950</name>
</gene>